<comment type="caution">
    <text evidence="1">The sequence shown here is derived from an EMBL/GenBank/DDBJ whole genome shotgun (WGS) entry which is preliminary data.</text>
</comment>
<organism evidence="1 2">
    <name type="scientific">Sphingobacterium humi</name>
    <dbReference type="NCBI Taxonomy" id="1796905"/>
    <lineage>
        <taxon>Bacteria</taxon>
        <taxon>Pseudomonadati</taxon>
        <taxon>Bacteroidota</taxon>
        <taxon>Sphingobacteriia</taxon>
        <taxon>Sphingobacteriales</taxon>
        <taxon>Sphingobacteriaceae</taxon>
        <taxon>Sphingobacterium</taxon>
    </lineage>
</organism>
<accession>A0A6N8KXA0</accession>
<keyword evidence="2" id="KW-1185">Reference proteome</keyword>
<dbReference type="EMBL" id="WSQA01000003">
    <property type="protein sequence ID" value="MVZ61444.1"/>
    <property type="molecule type" value="Genomic_DNA"/>
</dbReference>
<dbReference type="OrthoDB" id="9888519at2"/>
<dbReference type="AlphaFoldDB" id="A0A6N8KXA0"/>
<evidence type="ECO:0000313" key="1">
    <source>
        <dbReference type="EMBL" id="MVZ61444.1"/>
    </source>
</evidence>
<sequence>MKNLKNNSLRKGLHYAVGAMLFTVIAASCQKNGTSDIDLKSHKRTVIDYVLDHETMYLVKYKFQYNNKYQVTKVFRGERYAEDFQLQLIAESHYDPKNNTELPDSVSTFNTKGFKSGVILAQDFTPVVEEEKGASYTWPTRNNKLLTVAGGKFALAVAGKKVDWAGTGHMGSGSTINMMHFLKYLNRPNLRDSIQLYVQHKTDGTKRNFDDFRIKFNPSGYPIDMGFYDAINADYEQLKINYREE</sequence>
<reference evidence="1 2" key="1">
    <citation type="submission" date="2019-12" db="EMBL/GenBank/DDBJ databases">
        <authorList>
            <person name="Dong K."/>
        </authorList>
    </citation>
    <scope>NUCLEOTIDE SEQUENCE [LARGE SCALE GENOMIC DNA]</scope>
    <source>
        <strain evidence="1 2">JCM 31225</strain>
    </source>
</reference>
<dbReference type="PROSITE" id="PS51257">
    <property type="entry name" value="PROKAR_LIPOPROTEIN"/>
    <property type="match status" value="1"/>
</dbReference>
<protein>
    <submittedName>
        <fullName evidence="1">Uncharacterized protein</fullName>
    </submittedName>
</protein>
<gene>
    <name evidence="1" type="ORF">GQF63_05360</name>
</gene>
<proteinExistence type="predicted"/>
<evidence type="ECO:0000313" key="2">
    <source>
        <dbReference type="Proteomes" id="UP000435036"/>
    </source>
</evidence>
<dbReference type="RefSeq" id="WP_160368087.1">
    <property type="nucleotide sequence ID" value="NZ_WSQA01000003.1"/>
</dbReference>
<name>A0A6N8KXA0_9SPHI</name>
<dbReference type="Proteomes" id="UP000435036">
    <property type="component" value="Unassembled WGS sequence"/>
</dbReference>